<feature type="compositionally biased region" description="Polar residues" evidence="1">
    <location>
        <begin position="125"/>
        <end position="140"/>
    </location>
</feature>
<evidence type="ECO:0000256" key="1">
    <source>
        <dbReference type="SAM" id="MobiDB-lite"/>
    </source>
</evidence>
<feature type="region of interest" description="Disordered" evidence="1">
    <location>
        <begin position="224"/>
        <end position="245"/>
    </location>
</feature>
<protein>
    <recommendedName>
        <fullName evidence="3">Bacteriophage lambda Replication protein O N-terminal domain-containing protein</fullName>
    </recommendedName>
</protein>
<name>A0A0F9KG50_9ZZZZ</name>
<comment type="caution">
    <text evidence="2">The sequence shown here is derived from an EMBL/GenBank/DDBJ whole genome shotgun (WGS) entry which is preliminary data.</text>
</comment>
<gene>
    <name evidence="2" type="ORF">LCGC14_1638880</name>
</gene>
<organism evidence="2">
    <name type="scientific">marine sediment metagenome</name>
    <dbReference type="NCBI Taxonomy" id="412755"/>
    <lineage>
        <taxon>unclassified sequences</taxon>
        <taxon>metagenomes</taxon>
        <taxon>ecological metagenomes</taxon>
    </lineage>
</organism>
<evidence type="ECO:0008006" key="3">
    <source>
        <dbReference type="Google" id="ProtNLM"/>
    </source>
</evidence>
<accession>A0A0F9KG50</accession>
<dbReference type="EMBL" id="LAZR01013627">
    <property type="protein sequence ID" value="KKM21098.1"/>
    <property type="molecule type" value="Genomic_DNA"/>
</dbReference>
<evidence type="ECO:0000313" key="2">
    <source>
        <dbReference type="EMBL" id="KKM21098.1"/>
    </source>
</evidence>
<feature type="region of interest" description="Disordered" evidence="1">
    <location>
        <begin position="121"/>
        <end position="144"/>
    </location>
</feature>
<proteinExistence type="predicted"/>
<reference evidence="2" key="1">
    <citation type="journal article" date="2015" name="Nature">
        <title>Complex archaea that bridge the gap between prokaryotes and eukaryotes.</title>
        <authorList>
            <person name="Spang A."/>
            <person name="Saw J.H."/>
            <person name="Jorgensen S.L."/>
            <person name="Zaremba-Niedzwiedzka K."/>
            <person name="Martijn J."/>
            <person name="Lind A.E."/>
            <person name="van Eijk R."/>
            <person name="Schleper C."/>
            <person name="Guy L."/>
            <person name="Ettema T.J."/>
        </authorList>
    </citation>
    <scope>NUCLEOTIDE SEQUENCE</scope>
</reference>
<sequence length="245" mass="27334">MEVYIVKDWEKLFEVSQLKRCKAPLKWVAVPTKHDGLGFGDLMQLDPSMSLFGAFVLIVQVAAKCPWRGVLSTSTKPLAAKDLATKTGGDESVFQRTLDIVSSLDIGWLVKEDWESTRRALGEYSESTPPTRQDNTGQDNTEQDPLEGFDFFWKNYPNKNAKKDAKKAWIKLKPDGQLQRTILHALALQSKSKGWLKDNGDFIPLPATWLRGERWNDVVSVSVGRREGGTPTGKGARMTGPGGKR</sequence>
<dbReference type="AlphaFoldDB" id="A0A0F9KG50"/>